<sequence length="473" mass="53125">MRVGQRPSIGQINLNDCARIRGLTHTGTTPNRNSIPSPTRLTFFPEFSENQIPSTPRRRIVSLPLHLERQHSPGSPSEQTGSPKFVLQPARFTPRQNESTSSSPTTISSLTITRPTSALFNTAASIPIVKPLASTQSTMFSENPRAVPLFRGDYGDKEEPTEWFAQFELSLPGSWGDDKRLDCFEMQLAPGQIAEEWFQDVTPTRTITFAGLKAAFWKRWPPPKRPKYMWVQQKERIMVELLEENDIGLWTAGNYGHAVWATKVSCLAMGMGDIEGHLIEYVIEGIPNLLKDHLKCDYNSWDEFVEDVQSVPSVKIKRGCEDLDKERARYVDIARLKAQSTPSMASLQHQFSQMSASAQRPNTYRMPPRMPALSNLPIMPVNSTGNTYPFPVTPTPAINNLISAAPTRGGFSARGTPFACAQLTRVQILEKLSLMPQRANTEMGVRQYEADVELWHRTHGTEGFPTIERPYPL</sequence>
<dbReference type="OrthoDB" id="2678560at2759"/>
<protein>
    <submittedName>
        <fullName evidence="1">Uncharacterized protein</fullName>
    </submittedName>
</protein>
<dbReference type="EMBL" id="JABBWD010000076">
    <property type="protein sequence ID" value="KAG1768909.1"/>
    <property type="molecule type" value="Genomic_DNA"/>
</dbReference>
<gene>
    <name evidence="1" type="ORF">EV702DRAFT_1203113</name>
</gene>
<reference evidence="1" key="1">
    <citation type="journal article" date="2020" name="New Phytol.">
        <title>Comparative genomics reveals dynamic genome evolution in host specialist ectomycorrhizal fungi.</title>
        <authorList>
            <person name="Lofgren L.A."/>
            <person name="Nguyen N.H."/>
            <person name="Vilgalys R."/>
            <person name="Ruytinx J."/>
            <person name="Liao H.L."/>
            <person name="Branco S."/>
            <person name="Kuo A."/>
            <person name="LaButti K."/>
            <person name="Lipzen A."/>
            <person name="Andreopoulos W."/>
            <person name="Pangilinan J."/>
            <person name="Riley R."/>
            <person name="Hundley H."/>
            <person name="Na H."/>
            <person name="Barry K."/>
            <person name="Grigoriev I.V."/>
            <person name="Stajich J.E."/>
            <person name="Kennedy P.G."/>
        </authorList>
    </citation>
    <scope>NUCLEOTIDE SEQUENCE</scope>
    <source>
        <strain evidence="1">DOB743</strain>
    </source>
</reference>
<name>A0A9P6ZKF1_9AGAM</name>
<comment type="caution">
    <text evidence="1">The sequence shown here is derived from an EMBL/GenBank/DDBJ whole genome shotgun (WGS) entry which is preliminary data.</text>
</comment>
<accession>A0A9P6ZKF1</accession>
<evidence type="ECO:0000313" key="2">
    <source>
        <dbReference type="Proteomes" id="UP000714275"/>
    </source>
</evidence>
<evidence type="ECO:0000313" key="1">
    <source>
        <dbReference type="EMBL" id="KAG1768909.1"/>
    </source>
</evidence>
<proteinExistence type="predicted"/>
<dbReference type="AlphaFoldDB" id="A0A9P6ZKF1"/>
<dbReference type="Proteomes" id="UP000714275">
    <property type="component" value="Unassembled WGS sequence"/>
</dbReference>
<keyword evidence="2" id="KW-1185">Reference proteome</keyword>
<organism evidence="1 2">
    <name type="scientific">Suillus placidus</name>
    <dbReference type="NCBI Taxonomy" id="48579"/>
    <lineage>
        <taxon>Eukaryota</taxon>
        <taxon>Fungi</taxon>
        <taxon>Dikarya</taxon>
        <taxon>Basidiomycota</taxon>
        <taxon>Agaricomycotina</taxon>
        <taxon>Agaricomycetes</taxon>
        <taxon>Agaricomycetidae</taxon>
        <taxon>Boletales</taxon>
        <taxon>Suillineae</taxon>
        <taxon>Suillaceae</taxon>
        <taxon>Suillus</taxon>
    </lineage>
</organism>